<dbReference type="InterPro" id="IPR003798">
    <property type="entry name" value="DNA_recombination_RmuC"/>
</dbReference>
<keyword evidence="3" id="KW-0812">Transmembrane</keyword>
<evidence type="ECO:0000313" key="4">
    <source>
        <dbReference type="EMBL" id="WNY24978.1"/>
    </source>
</evidence>
<keyword evidence="3" id="KW-0472">Membrane</keyword>
<evidence type="ECO:0000256" key="3">
    <source>
        <dbReference type="SAM" id="Phobius"/>
    </source>
</evidence>
<protein>
    <recommendedName>
        <fullName evidence="6">DNA recombination protein RmuC</fullName>
    </recommendedName>
</protein>
<proteinExistence type="predicted"/>
<dbReference type="PANTHER" id="PTHR30563:SF0">
    <property type="entry name" value="DNA RECOMBINATION PROTEIN RMUC"/>
    <property type="match status" value="1"/>
</dbReference>
<reference evidence="4 5" key="1">
    <citation type="submission" date="2023-07" db="EMBL/GenBank/DDBJ databases">
        <title>Closed genoem sequence of Methanosarcinaceae archaeon Ac7.</title>
        <authorList>
            <person name="Poehlein A."/>
            <person name="Protasov E."/>
            <person name="Platt K."/>
            <person name="Reeh H."/>
            <person name="Daniel R."/>
            <person name="Brune A."/>
        </authorList>
    </citation>
    <scope>NUCLEOTIDE SEQUENCE [LARGE SCALE GENOMIC DNA]</scope>
    <source>
        <strain evidence="4 5">Ac7</strain>
    </source>
</reference>
<accession>A0AA96V4R3</accession>
<evidence type="ECO:0008006" key="6">
    <source>
        <dbReference type="Google" id="ProtNLM"/>
    </source>
</evidence>
<evidence type="ECO:0000256" key="1">
    <source>
        <dbReference type="ARBA" id="ARBA00023054"/>
    </source>
</evidence>
<feature type="transmembrane region" description="Helical" evidence="3">
    <location>
        <begin position="6"/>
        <end position="27"/>
    </location>
</feature>
<gene>
    <name evidence="4" type="ORF">MsAc7_05100</name>
</gene>
<sequence length="469" mass="53464">METEVLILTVLGLIAVLMFVNLLLTLFKRKSRVDLSDFENSRIFDDLKNALAVSLSSDLKEQSVFVRDEIGREIFGMDRRMRDDLAANREELGTALKQNRAELTDLFIAFGESQDRQFLSFELRQSELNKNVEERLDKIRDVTEQKIGQLQESNIKKLDEMKNVVDEKLQESVEKRFNESFKGISDRLDDVFKGLGEMQNLAAGVGDLKRVLTNVKTRGTFGEIQLGTLLDQFLSPEQYEKNAATKPKTTERVEYAVRLPGKDKSNVGADECVGNGSVLLAIDSKFPVEDYQRLLDAYDNCPEEIEFYAKQVENAVRKNAKDIRDKYINPPYTTDFAIMFIPTEGLYAEILRRPGLFESIQRDYQVAVAGPTTLVAFLNSLQMGFKTLAVEKRTGEVWKLLGAVKTEFTKFGVLLEKTRTKLDEAARVLDDADSKTRNITRKLQKIQELPPEETRILLKEPADFEEIDL</sequence>
<dbReference type="AlphaFoldDB" id="A0AA96V4R3"/>
<dbReference type="GO" id="GO:0006310">
    <property type="term" value="P:DNA recombination"/>
    <property type="evidence" value="ECO:0007669"/>
    <property type="project" value="UniProtKB-KW"/>
</dbReference>
<dbReference type="Pfam" id="PF02646">
    <property type="entry name" value="RmuC"/>
    <property type="match status" value="1"/>
</dbReference>
<dbReference type="GeneID" id="89229629"/>
<dbReference type="EMBL" id="CP131060">
    <property type="protein sequence ID" value="WNY24978.1"/>
    <property type="molecule type" value="Genomic_DNA"/>
</dbReference>
<dbReference type="Proteomes" id="UP001303587">
    <property type="component" value="Chromosome"/>
</dbReference>
<keyword evidence="3" id="KW-1133">Transmembrane helix</keyword>
<keyword evidence="1" id="KW-0175">Coiled coil</keyword>
<evidence type="ECO:0000313" key="5">
    <source>
        <dbReference type="Proteomes" id="UP001303587"/>
    </source>
</evidence>
<organism evidence="4 5">
    <name type="scientific">Methanolapillus millepedarum</name>
    <dbReference type="NCBI Taxonomy" id="3028296"/>
    <lineage>
        <taxon>Archaea</taxon>
        <taxon>Methanobacteriati</taxon>
        <taxon>Methanobacteriota</taxon>
        <taxon>Stenosarchaea group</taxon>
        <taxon>Methanomicrobia</taxon>
        <taxon>Methanosarcinales</taxon>
        <taxon>Methanosarcinaceae</taxon>
        <taxon>Methanolapillus</taxon>
    </lineage>
</organism>
<dbReference type="RefSeq" id="WP_338103033.1">
    <property type="nucleotide sequence ID" value="NZ_CP131060.1"/>
</dbReference>
<keyword evidence="5" id="KW-1185">Reference proteome</keyword>
<name>A0AA96V4R3_9EURY</name>
<keyword evidence="2" id="KW-0233">DNA recombination</keyword>
<evidence type="ECO:0000256" key="2">
    <source>
        <dbReference type="ARBA" id="ARBA00023172"/>
    </source>
</evidence>
<dbReference type="PANTHER" id="PTHR30563">
    <property type="entry name" value="DNA RECOMBINATION PROTEIN RMUC"/>
    <property type="match status" value="1"/>
</dbReference>